<organism evidence="1">
    <name type="scientific">uncultured Sphingomonas sp</name>
    <dbReference type="NCBI Taxonomy" id="158754"/>
    <lineage>
        <taxon>Bacteria</taxon>
        <taxon>Pseudomonadati</taxon>
        <taxon>Pseudomonadota</taxon>
        <taxon>Alphaproteobacteria</taxon>
        <taxon>Sphingomonadales</taxon>
        <taxon>Sphingomonadaceae</taxon>
        <taxon>Sphingomonas</taxon>
        <taxon>environmental samples</taxon>
    </lineage>
</organism>
<protein>
    <submittedName>
        <fullName evidence="1">Uncharacterized protein</fullName>
    </submittedName>
</protein>
<reference evidence="1" key="1">
    <citation type="submission" date="2020-02" db="EMBL/GenBank/DDBJ databases">
        <authorList>
            <person name="Meier V. D."/>
        </authorList>
    </citation>
    <scope>NUCLEOTIDE SEQUENCE</scope>
    <source>
        <strain evidence="1">AVDCRST_MAG31</strain>
    </source>
</reference>
<sequence length="181" mass="20037">MLLVAAFTVCLSGCGDYLGEYRLEDVRLTNELPADALDGKFVPDGRQFFRVELSSDTSLYAAETGPGLYTDADFCPLSNPHRLIAFGPVASDEKAVEDYRRERELKPSGDGRYHYFVYLVPRSAPRKLISNSDDIIPAYNLTDANRDICVRFFVPGYNIIKSRSSTVKVPADRLSAAAAKA</sequence>
<proteinExistence type="predicted"/>
<accession>A0A6J4TLH4</accession>
<dbReference type="RefSeq" id="WP_294170277.1">
    <property type="nucleotide sequence ID" value="NZ_CADCWA010000158.1"/>
</dbReference>
<name>A0A6J4TLH4_9SPHN</name>
<gene>
    <name evidence="1" type="ORF">AVDCRST_MAG31-1975</name>
</gene>
<evidence type="ECO:0000313" key="1">
    <source>
        <dbReference type="EMBL" id="CAA9526459.1"/>
    </source>
</evidence>
<dbReference type="AlphaFoldDB" id="A0A6J4TLH4"/>
<dbReference type="EMBL" id="CADCWA010000158">
    <property type="protein sequence ID" value="CAA9526459.1"/>
    <property type="molecule type" value="Genomic_DNA"/>
</dbReference>